<dbReference type="EMBL" id="CM056742">
    <property type="protein sequence ID" value="KAJ8676022.1"/>
    <property type="molecule type" value="Genomic_DNA"/>
</dbReference>
<accession>A0ACC2NY33</accession>
<organism evidence="1 2">
    <name type="scientific">Eretmocerus hayati</name>
    <dbReference type="NCBI Taxonomy" id="131215"/>
    <lineage>
        <taxon>Eukaryota</taxon>
        <taxon>Metazoa</taxon>
        <taxon>Ecdysozoa</taxon>
        <taxon>Arthropoda</taxon>
        <taxon>Hexapoda</taxon>
        <taxon>Insecta</taxon>
        <taxon>Pterygota</taxon>
        <taxon>Neoptera</taxon>
        <taxon>Endopterygota</taxon>
        <taxon>Hymenoptera</taxon>
        <taxon>Apocrita</taxon>
        <taxon>Proctotrupomorpha</taxon>
        <taxon>Chalcidoidea</taxon>
        <taxon>Aphelinidae</taxon>
        <taxon>Aphelininae</taxon>
        <taxon>Eretmocerus</taxon>
    </lineage>
</organism>
<evidence type="ECO:0000313" key="2">
    <source>
        <dbReference type="Proteomes" id="UP001239111"/>
    </source>
</evidence>
<keyword evidence="2" id="KW-1185">Reference proteome</keyword>
<sequence length="692" mass="78941">MWRYRWSRLSEFLGQPQSLVLLLLPGLVALSLYFMARDEPDFDRIQYLVTRAYNKSVSEIVDGYLVWSSKCHIPSKSPLDPSIAKFVKREKFEPCSTTPPLTSIMRGSNGTITLVINQNQAKQYKFLSCCWAPIARPNGPLIDLSDKEFDSRISVGPCESFQGQVVLSHHVDLISVVCRNSKSTNLKIKAKPKTKIGKSATGIIYENVHAVVNPMKVRERLIGNAIINTTSVFEKEGVSGVDNNSTVEKRRLSVLMLGIDSVSRLNFHRSMPLTREYLEERGWLELRGYNKMGENTFPNLMAFLTGQNQIDAYEKCKPKVPYALDHCPFIWYDFRDAGYATAYGEDLAKISTFNYLKVGFVDPPVDYYLRPYVIAYEKLLKTKVRFSVKYCAGTELAFDRIFDYAVDFAKTFIGYPSFGFFWTNHVSHENMNGPSSVDFDFMKKLHELEQAGVTNDSMIIILSDHGMRYGDVRATSVGWYEERLPFIYISLPDWFIAQEPDAYNALRINQNRLTSPYDLYETLRDIVIRAGGQPKPSTGCPGCRSLFKPATTERGCSDAGVSSHWCTCTGFEPANLDDDIILEGATKFVEYMENIVKKYKSKWGRRLCARPRLKQILRAERIQDFERSTNSAIDLFYLIHTTPGNGKFEVTMRYHGPGNFTVNDEEVSRITSYDWSARCLSEGPKKYCHCTR</sequence>
<gene>
    <name evidence="1" type="ORF">QAD02_011808</name>
</gene>
<dbReference type="Proteomes" id="UP001239111">
    <property type="component" value="Chromosome 2"/>
</dbReference>
<proteinExistence type="predicted"/>
<protein>
    <submittedName>
        <fullName evidence="1">Uncharacterized protein</fullName>
    </submittedName>
</protein>
<reference evidence="1" key="1">
    <citation type="submission" date="2023-04" db="EMBL/GenBank/DDBJ databases">
        <title>A chromosome-level genome assembly of the parasitoid wasp Eretmocerus hayati.</title>
        <authorList>
            <person name="Zhong Y."/>
            <person name="Liu S."/>
            <person name="Liu Y."/>
        </authorList>
    </citation>
    <scope>NUCLEOTIDE SEQUENCE</scope>
    <source>
        <strain evidence="1">ZJU_SS_LIU_2023</strain>
    </source>
</reference>
<comment type="caution">
    <text evidence="1">The sequence shown here is derived from an EMBL/GenBank/DDBJ whole genome shotgun (WGS) entry which is preliminary data.</text>
</comment>
<evidence type="ECO:0000313" key="1">
    <source>
        <dbReference type="EMBL" id="KAJ8676022.1"/>
    </source>
</evidence>
<name>A0ACC2NY33_9HYME</name>